<dbReference type="OrthoDB" id="5962960at2759"/>
<name>A0A8S3PRM9_MYTED</name>
<accession>A0A8S3PRM9</accession>
<dbReference type="EMBL" id="CAJPWZ010000082">
    <property type="protein sequence ID" value="CAG2185342.1"/>
    <property type="molecule type" value="Genomic_DNA"/>
</dbReference>
<keyword evidence="2" id="KW-1185">Reference proteome</keyword>
<evidence type="ECO:0000313" key="1">
    <source>
        <dbReference type="EMBL" id="CAG2185342.1"/>
    </source>
</evidence>
<comment type="caution">
    <text evidence="1">The sequence shown here is derived from an EMBL/GenBank/DDBJ whole genome shotgun (WGS) entry which is preliminary data.</text>
</comment>
<sequence length="360" mass="40969">MVNILKAFITDRMFWPENVTIRDILENLSSTGVLPRKDVLTLWSQPAFEDIMVNDRIKDYVMHVLVHLDILVEPKRYIGKDTDEYLYTRKDTAAVLDTQTENTAAAFFLVPCIVKSKIPQQMLENATDKRTICIAYHLKDTVVPSALAFKLIAASISIWPLKIVDERFCLYFQAAVMDLDKKNELQIHVEGQRIIVNLTNKESKQHISPDLATTIQECLTLALGRILQFYSRCFGKQSHQIMSDLFEIEVGEVCSGKTCLIPLSDAKKQTHWKCKNGKTHDTKSPLNWFFDKNKDQCDPNCEEKAHIRLQEVPSDDVINALTEQNLIGDCVVHFGIELGLSIVDIGRQCTSFKGFGWSNS</sequence>
<organism evidence="1 2">
    <name type="scientific">Mytilus edulis</name>
    <name type="common">Blue mussel</name>
    <dbReference type="NCBI Taxonomy" id="6550"/>
    <lineage>
        <taxon>Eukaryota</taxon>
        <taxon>Metazoa</taxon>
        <taxon>Spiralia</taxon>
        <taxon>Lophotrochozoa</taxon>
        <taxon>Mollusca</taxon>
        <taxon>Bivalvia</taxon>
        <taxon>Autobranchia</taxon>
        <taxon>Pteriomorphia</taxon>
        <taxon>Mytilida</taxon>
        <taxon>Mytiloidea</taxon>
        <taxon>Mytilidae</taxon>
        <taxon>Mytilinae</taxon>
        <taxon>Mytilus</taxon>
    </lineage>
</organism>
<dbReference type="Proteomes" id="UP000683360">
    <property type="component" value="Unassembled WGS sequence"/>
</dbReference>
<reference evidence="1" key="1">
    <citation type="submission" date="2021-03" db="EMBL/GenBank/DDBJ databases">
        <authorList>
            <person name="Bekaert M."/>
        </authorList>
    </citation>
    <scope>NUCLEOTIDE SEQUENCE</scope>
</reference>
<gene>
    <name evidence="1" type="ORF">MEDL_938</name>
</gene>
<protein>
    <submittedName>
        <fullName evidence="1">Uncharacterized protein</fullName>
    </submittedName>
</protein>
<evidence type="ECO:0000313" key="2">
    <source>
        <dbReference type="Proteomes" id="UP000683360"/>
    </source>
</evidence>
<proteinExistence type="predicted"/>
<dbReference type="AlphaFoldDB" id="A0A8S3PRM9"/>